<organism evidence="1 2">
    <name type="scientific">Paenibacillus antri</name>
    <dbReference type="NCBI Taxonomy" id="2582848"/>
    <lineage>
        <taxon>Bacteria</taxon>
        <taxon>Bacillati</taxon>
        <taxon>Bacillota</taxon>
        <taxon>Bacilli</taxon>
        <taxon>Bacillales</taxon>
        <taxon>Paenibacillaceae</taxon>
        <taxon>Paenibacillus</taxon>
    </lineage>
</organism>
<comment type="caution">
    <text evidence="1">The sequence shown here is derived from an EMBL/GenBank/DDBJ whole genome shotgun (WGS) entry which is preliminary data.</text>
</comment>
<keyword evidence="2" id="KW-1185">Reference proteome</keyword>
<name>A0A5R9GB50_9BACL</name>
<proteinExistence type="predicted"/>
<accession>A0A5R9GB50</accession>
<gene>
    <name evidence="1" type="ORF">FE782_10060</name>
</gene>
<dbReference type="EMBL" id="VCIW01000005">
    <property type="protein sequence ID" value="TLS52309.1"/>
    <property type="molecule type" value="Genomic_DNA"/>
</dbReference>
<dbReference type="Proteomes" id="UP000309676">
    <property type="component" value="Unassembled WGS sequence"/>
</dbReference>
<evidence type="ECO:0000313" key="1">
    <source>
        <dbReference type="EMBL" id="TLS52309.1"/>
    </source>
</evidence>
<reference evidence="1 2" key="1">
    <citation type="submission" date="2019-05" db="EMBL/GenBank/DDBJ databases">
        <authorList>
            <person name="Narsing Rao M.P."/>
            <person name="Li W.J."/>
        </authorList>
    </citation>
    <scope>NUCLEOTIDE SEQUENCE [LARGE SCALE GENOMIC DNA]</scope>
    <source>
        <strain evidence="1 2">SYSU_K30003</strain>
    </source>
</reference>
<sequence>MELMGYVAEQLSAQKHSNLEYEAHLALLAKTNAARPSWKRAFAFKLWNVEVTVRTARKTVHM</sequence>
<dbReference type="RefSeq" id="WP_138193965.1">
    <property type="nucleotide sequence ID" value="NZ_VCIW01000005.1"/>
</dbReference>
<dbReference type="AlphaFoldDB" id="A0A5R9GB50"/>
<protein>
    <submittedName>
        <fullName evidence="1">Uncharacterized protein</fullName>
    </submittedName>
</protein>
<evidence type="ECO:0000313" key="2">
    <source>
        <dbReference type="Proteomes" id="UP000309676"/>
    </source>
</evidence>